<evidence type="ECO:0000256" key="3">
    <source>
        <dbReference type="ARBA" id="ARBA00017057"/>
    </source>
</evidence>
<evidence type="ECO:0000256" key="4">
    <source>
        <dbReference type="ARBA" id="ARBA00022692"/>
    </source>
</evidence>
<dbReference type="GO" id="GO:0006465">
    <property type="term" value="P:signal peptide processing"/>
    <property type="evidence" value="ECO:0007669"/>
    <property type="project" value="InterPro"/>
</dbReference>
<reference evidence="11" key="1">
    <citation type="submission" date="2023-11" db="EMBL/GenBank/DDBJ databases">
        <authorList>
            <person name="Alioto T."/>
            <person name="Alioto T."/>
            <person name="Gomez Garrido J."/>
        </authorList>
    </citation>
    <scope>NUCLEOTIDE SEQUENCE</scope>
</reference>
<dbReference type="GO" id="GO:0005787">
    <property type="term" value="C:signal peptidase complex"/>
    <property type="evidence" value="ECO:0007669"/>
    <property type="project" value="InterPro"/>
</dbReference>
<evidence type="ECO:0000256" key="2">
    <source>
        <dbReference type="ARBA" id="ARBA00007324"/>
    </source>
</evidence>
<dbReference type="AlphaFoldDB" id="A0AAI8Z519"/>
<proteinExistence type="inferred from homology"/>
<gene>
    <name evidence="11" type="ORF">LECACI_7A007735</name>
</gene>
<comment type="similarity">
    <text evidence="2">Belongs to the SPCS2 family.</text>
</comment>
<evidence type="ECO:0000256" key="6">
    <source>
        <dbReference type="ARBA" id="ARBA00022989"/>
    </source>
</evidence>
<sequence length="217" mass="24285">MSDSRISPYSLNDLKNTTDDALANYLRGLSFKQDNSKLDIRLLLGYTAVIIAGVIFGLDYKYGWEATKTLTAVAVAVYGVLNSALTLWMWFVEKGLVFEGERDGNRISIYSKTKKHDPTYYITVTAVKPTSTPSEWQIRAPFTTWFTRDGYFVARPFQQWLATSIEAIGNVDTKNANRDERDELASPSDHHVLQSNGGVEATGLENTGKASKRSKKK</sequence>
<keyword evidence="12" id="KW-1185">Reference proteome</keyword>
<comment type="subcellular location">
    <subcellularLocation>
        <location evidence="1">Endoplasmic reticulum membrane</location>
        <topology evidence="1">Multi-pass membrane protein</topology>
    </subcellularLocation>
</comment>
<evidence type="ECO:0000256" key="8">
    <source>
        <dbReference type="ARBA" id="ARBA00045608"/>
    </source>
</evidence>
<accession>A0AAI8Z519</accession>
<dbReference type="EMBL" id="CAVMBE010000066">
    <property type="protein sequence ID" value="CAK4032577.1"/>
    <property type="molecule type" value="Genomic_DNA"/>
</dbReference>
<evidence type="ECO:0000256" key="7">
    <source>
        <dbReference type="ARBA" id="ARBA00023136"/>
    </source>
</evidence>
<feature type="transmembrane region" description="Helical" evidence="10">
    <location>
        <begin position="70"/>
        <end position="92"/>
    </location>
</feature>
<feature type="transmembrane region" description="Helical" evidence="10">
    <location>
        <begin position="40"/>
        <end position="58"/>
    </location>
</feature>
<dbReference type="PANTHER" id="PTHR13085:SF0">
    <property type="entry name" value="SIGNAL PEPTIDASE COMPLEX SUBUNIT 2"/>
    <property type="match status" value="1"/>
</dbReference>
<evidence type="ECO:0000256" key="10">
    <source>
        <dbReference type="SAM" id="Phobius"/>
    </source>
</evidence>
<dbReference type="Pfam" id="PF06703">
    <property type="entry name" value="SPC25"/>
    <property type="match status" value="1"/>
</dbReference>
<keyword evidence="5" id="KW-0256">Endoplasmic reticulum</keyword>
<evidence type="ECO:0000256" key="9">
    <source>
        <dbReference type="SAM" id="MobiDB-lite"/>
    </source>
</evidence>
<keyword evidence="4 10" id="KW-0812">Transmembrane</keyword>
<evidence type="ECO:0000256" key="5">
    <source>
        <dbReference type="ARBA" id="ARBA00022824"/>
    </source>
</evidence>
<dbReference type="Proteomes" id="UP001296104">
    <property type="component" value="Unassembled WGS sequence"/>
</dbReference>
<dbReference type="InterPro" id="IPR009582">
    <property type="entry name" value="Spc2/SPCS2"/>
</dbReference>
<comment type="function">
    <text evidence="8">Component of the signal peptidase complex (SPC) which catalyzes the cleavage of N-terminal signal sequences from nascent proteins as they are translocated into the lumen of the endoplasmic reticulum. Enhances the enzymatic activity of SPC and facilitates the interactions between different components of the translocation site.</text>
</comment>
<keyword evidence="6 10" id="KW-1133">Transmembrane helix</keyword>
<keyword evidence="7 10" id="KW-0472">Membrane</keyword>
<evidence type="ECO:0000313" key="12">
    <source>
        <dbReference type="Proteomes" id="UP001296104"/>
    </source>
</evidence>
<feature type="region of interest" description="Disordered" evidence="9">
    <location>
        <begin position="178"/>
        <end position="217"/>
    </location>
</feature>
<comment type="caution">
    <text evidence="11">The sequence shown here is derived from an EMBL/GenBank/DDBJ whole genome shotgun (WGS) entry which is preliminary data.</text>
</comment>
<feature type="compositionally biased region" description="Basic and acidic residues" evidence="9">
    <location>
        <begin position="178"/>
        <end position="192"/>
    </location>
</feature>
<name>A0AAI8Z519_9PEZI</name>
<protein>
    <recommendedName>
        <fullName evidence="3">Signal peptidase complex subunit 2</fullName>
    </recommendedName>
</protein>
<dbReference type="PANTHER" id="PTHR13085">
    <property type="entry name" value="MICROSOMAL SIGNAL PEPTIDASE 25 KDA SUBUNIT"/>
    <property type="match status" value="1"/>
</dbReference>
<dbReference type="GO" id="GO:0045047">
    <property type="term" value="P:protein targeting to ER"/>
    <property type="evidence" value="ECO:0007669"/>
    <property type="project" value="TreeGrafter"/>
</dbReference>
<organism evidence="11 12">
    <name type="scientific">Lecanosticta acicola</name>
    <dbReference type="NCBI Taxonomy" id="111012"/>
    <lineage>
        <taxon>Eukaryota</taxon>
        <taxon>Fungi</taxon>
        <taxon>Dikarya</taxon>
        <taxon>Ascomycota</taxon>
        <taxon>Pezizomycotina</taxon>
        <taxon>Dothideomycetes</taxon>
        <taxon>Dothideomycetidae</taxon>
        <taxon>Mycosphaerellales</taxon>
        <taxon>Mycosphaerellaceae</taxon>
        <taxon>Lecanosticta</taxon>
    </lineage>
</organism>
<evidence type="ECO:0000256" key="1">
    <source>
        <dbReference type="ARBA" id="ARBA00004477"/>
    </source>
</evidence>
<evidence type="ECO:0000313" key="11">
    <source>
        <dbReference type="EMBL" id="CAK4032577.1"/>
    </source>
</evidence>